<dbReference type="Gene3D" id="3.30.70.270">
    <property type="match status" value="1"/>
</dbReference>
<evidence type="ECO:0000256" key="3">
    <source>
        <dbReference type="SAM" id="MobiDB-lite"/>
    </source>
</evidence>
<evidence type="ECO:0000313" key="6">
    <source>
        <dbReference type="Proteomes" id="UP000694864"/>
    </source>
</evidence>
<organism evidence="6 7">
    <name type="scientific">Camelina sativa</name>
    <name type="common">False flax</name>
    <name type="synonym">Myagrum sativum</name>
    <dbReference type="NCBI Taxonomy" id="90675"/>
    <lineage>
        <taxon>Eukaryota</taxon>
        <taxon>Viridiplantae</taxon>
        <taxon>Streptophyta</taxon>
        <taxon>Embryophyta</taxon>
        <taxon>Tracheophyta</taxon>
        <taxon>Spermatophyta</taxon>
        <taxon>Magnoliopsida</taxon>
        <taxon>eudicotyledons</taxon>
        <taxon>Gunneridae</taxon>
        <taxon>Pentapetalae</taxon>
        <taxon>rosids</taxon>
        <taxon>malvids</taxon>
        <taxon>Brassicales</taxon>
        <taxon>Brassicaceae</taxon>
        <taxon>Camelineae</taxon>
        <taxon>Camelina</taxon>
    </lineage>
</organism>
<proteinExistence type="predicted"/>
<dbReference type="SUPFAM" id="SSF57756">
    <property type="entry name" value="Retrovirus zinc finger-like domains"/>
    <property type="match status" value="2"/>
</dbReference>
<dbReference type="Proteomes" id="UP000694864">
    <property type="component" value="Unplaced"/>
</dbReference>
<dbReference type="Pfam" id="PF00098">
    <property type="entry name" value="zf-CCHC"/>
    <property type="match status" value="1"/>
</dbReference>
<feature type="region of interest" description="Disordered" evidence="3">
    <location>
        <begin position="1"/>
        <end position="49"/>
    </location>
</feature>
<dbReference type="Gene3D" id="4.10.60.10">
    <property type="entry name" value="Zinc finger, CCHC-type"/>
    <property type="match status" value="2"/>
</dbReference>
<dbReference type="InterPro" id="IPR005162">
    <property type="entry name" value="Retrotrans_gag_dom"/>
</dbReference>
<dbReference type="SMART" id="SM00343">
    <property type="entry name" value="ZnF_C2HC"/>
    <property type="match status" value="2"/>
</dbReference>
<keyword evidence="2" id="KW-0175">Coiled coil</keyword>
<dbReference type="InterPro" id="IPR001969">
    <property type="entry name" value="Aspartic_peptidase_AS"/>
</dbReference>
<dbReference type="InterPro" id="IPR036875">
    <property type="entry name" value="Znf_CCHC_sf"/>
</dbReference>
<accession>A0ABM0Y5T0</accession>
<keyword evidence="1" id="KW-0479">Metal-binding</keyword>
<dbReference type="Gene3D" id="2.40.70.10">
    <property type="entry name" value="Acid Proteases"/>
    <property type="match status" value="1"/>
</dbReference>
<protein>
    <submittedName>
        <fullName evidence="7">Uncharacterized protein LOC104773120</fullName>
    </submittedName>
</protein>
<reference evidence="7" key="2">
    <citation type="submission" date="2025-08" db="UniProtKB">
        <authorList>
            <consortium name="RefSeq"/>
        </authorList>
    </citation>
    <scope>IDENTIFICATION</scope>
    <source>
        <tissue evidence="7">Leaf</tissue>
    </source>
</reference>
<dbReference type="SUPFAM" id="SSF56672">
    <property type="entry name" value="DNA/RNA polymerases"/>
    <property type="match status" value="1"/>
</dbReference>
<keyword evidence="1" id="KW-0863">Zinc-finger</keyword>
<dbReference type="Pfam" id="PF00078">
    <property type="entry name" value="RVT_1"/>
    <property type="match status" value="1"/>
</dbReference>
<keyword evidence="6" id="KW-1185">Reference proteome</keyword>
<feature type="domain" description="CCHC-type" evidence="4">
    <location>
        <begin position="358"/>
        <end position="372"/>
    </location>
</feature>
<evidence type="ECO:0000256" key="1">
    <source>
        <dbReference type="PROSITE-ProRule" id="PRU00047"/>
    </source>
</evidence>
<evidence type="ECO:0000313" key="7">
    <source>
        <dbReference type="RefSeq" id="XP_010495970.1"/>
    </source>
</evidence>
<dbReference type="RefSeq" id="XP_010495970.1">
    <property type="nucleotide sequence ID" value="XM_010497668.1"/>
</dbReference>
<dbReference type="InterPro" id="IPR043128">
    <property type="entry name" value="Rev_trsase/Diguanyl_cyclase"/>
</dbReference>
<dbReference type="InterPro" id="IPR053134">
    <property type="entry name" value="RNA-dir_DNA_polymerase"/>
</dbReference>
<dbReference type="InterPro" id="IPR021109">
    <property type="entry name" value="Peptidase_aspartic_dom_sf"/>
</dbReference>
<feature type="coiled-coil region" evidence="2">
    <location>
        <begin position="283"/>
        <end position="316"/>
    </location>
</feature>
<feature type="domain" description="Reverse transcriptase" evidence="5">
    <location>
        <begin position="677"/>
        <end position="856"/>
    </location>
</feature>
<dbReference type="Pfam" id="PF08284">
    <property type="entry name" value="RVP_2"/>
    <property type="match status" value="1"/>
</dbReference>
<keyword evidence="1" id="KW-0862">Zinc</keyword>
<dbReference type="Pfam" id="PF03732">
    <property type="entry name" value="Retrotrans_gag"/>
    <property type="match status" value="1"/>
</dbReference>
<feature type="compositionally biased region" description="Basic and acidic residues" evidence="3">
    <location>
        <begin position="1"/>
        <end position="20"/>
    </location>
</feature>
<dbReference type="InterPro" id="IPR043502">
    <property type="entry name" value="DNA/RNA_pol_sf"/>
</dbReference>
<dbReference type="PROSITE" id="PS50158">
    <property type="entry name" value="ZF_CCHC"/>
    <property type="match status" value="1"/>
</dbReference>
<dbReference type="SUPFAM" id="SSF50630">
    <property type="entry name" value="Acid proteases"/>
    <property type="match status" value="1"/>
</dbReference>
<reference evidence="6" key="1">
    <citation type="journal article" date="2014" name="Nat. Commun.">
        <title>The emerging biofuel crop Camelina sativa retains a highly undifferentiated hexaploid genome structure.</title>
        <authorList>
            <person name="Kagale S."/>
            <person name="Koh C."/>
            <person name="Nixon J."/>
            <person name="Bollina V."/>
            <person name="Clarke W.E."/>
            <person name="Tuteja R."/>
            <person name="Spillane C."/>
            <person name="Robinson S.J."/>
            <person name="Links M.G."/>
            <person name="Clarke C."/>
            <person name="Higgins E.E."/>
            <person name="Huebert T."/>
            <person name="Sharpe A.G."/>
            <person name="Parkin I.A."/>
        </authorList>
    </citation>
    <scope>NUCLEOTIDE SEQUENCE [LARGE SCALE GENOMIC DNA]</scope>
    <source>
        <strain evidence="6">cv. DH55</strain>
    </source>
</reference>
<feature type="region of interest" description="Disordered" evidence="3">
    <location>
        <begin position="86"/>
        <end position="116"/>
    </location>
</feature>
<dbReference type="GeneID" id="104773120"/>
<dbReference type="Gene3D" id="3.10.10.10">
    <property type="entry name" value="HIV Type 1 Reverse Transcriptase, subunit A, domain 1"/>
    <property type="match status" value="1"/>
</dbReference>
<dbReference type="PANTHER" id="PTHR24559">
    <property type="entry name" value="TRANSPOSON TY3-I GAG-POL POLYPROTEIN"/>
    <property type="match status" value="1"/>
</dbReference>
<evidence type="ECO:0000259" key="4">
    <source>
        <dbReference type="PROSITE" id="PS50158"/>
    </source>
</evidence>
<evidence type="ECO:0000256" key="2">
    <source>
        <dbReference type="SAM" id="Coils"/>
    </source>
</evidence>
<gene>
    <name evidence="7" type="primary">LOC104773120</name>
</gene>
<dbReference type="PROSITE" id="PS00141">
    <property type="entry name" value="ASP_PROTEASE"/>
    <property type="match status" value="1"/>
</dbReference>
<sequence>MSHQGSERSRSTYRSPDTERGSSQQFGPEEWGSQFDDAQREESFPDMYGPDMVMPEWYVPGATPRYTPAGSNRFSTPESMYPPGFSPFGPYATYPTQNMPRGDQAHGEGPSEQNVPETQQTLKMVQDLLNHMIQQQQQDQANRAAEDPSDQFLKRVMLLRNLGFRKFKGDPNVVLADAWIKDLENNFEMTRCPEELRRLVAVNFLEEDARAWWDTVVSRYRFQTITWGIFKKEFEVKYFPPESRDRLENQFLQLEQGEMTVRAYGRIFTRLRRYLYQGNDDDVAEVEERAVSVEEAIEIEKEIAAREKKKESVQQTKIVNTRKVNQVAGRNWGAGRGKNKMNVSQGGRNVSNMDPRGCYVCGQVGHFARACPTVEETKGNNLSTVTCFYYVELGHYANSCPSKPAKPNAQTVNCAQTANQVKEPPAKKQAIPANVFALGVEPPKPPQAAKGPITGTLLVGGNPTHVLFDSGASNSFVTPEVVDKFGDLCEEEEVNINVYTAGNQPPLKTRRWVKEVSIVLQNTNLPVNLLVIPLDRFDAILGMDWLSEHQAHIDCSRSRVIFENGGRTPLVFNGISPSKTAYFASTARIGRSIEEDEVYLVTLTAMGGDNKECMEFEDIAIVKDFEDVFRPLEGLPPPRSHPFTINLEPGATPIAKAPYRMAPAELAELKSQLEDLLEKGFIRPSSSPWGAPVLFVKKKDGSMRLCIDYRGINNITIKDKYPLPRIDELLDQLRGASWFSKIDLASGYHQISIAEQDVMKTAFQTRYGQYEFVVMPFGLTNAPAAFMRLMNEVFQDYLDRFVIIFIDDILIYSRSAEEHAEHLKKVLERLREMKLFTKFSKCNFWQRELGFLGHRVLE</sequence>
<dbReference type="InterPro" id="IPR000477">
    <property type="entry name" value="RT_dom"/>
</dbReference>
<dbReference type="CDD" id="cd01647">
    <property type="entry name" value="RT_LTR"/>
    <property type="match status" value="1"/>
</dbReference>
<dbReference type="CDD" id="cd00303">
    <property type="entry name" value="retropepsin_like"/>
    <property type="match status" value="1"/>
</dbReference>
<dbReference type="PROSITE" id="PS50878">
    <property type="entry name" value="RT_POL"/>
    <property type="match status" value="1"/>
</dbReference>
<dbReference type="PANTHER" id="PTHR24559:SF444">
    <property type="entry name" value="REVERSE TRANSCRIPTASE DOMAIN-CONTAINING PROTEIN"/>
    <property type="match status" value="1"/>
</dbReference>
<dbReference type="InterPro" id="IPR001878">
    <property type="entry name" value="Znf_CCHC"/>
</dbReference>
<name>A0ABM0Y5T0_CAMSA</name>
<evidence type="ECO:0000259" key="5">
    <source>
        <dbReference type="PROSITE" id="PS50878"/>
    </source>
</evidence>